<dbReference type="EMBL" id="LXQA010714951">
    <property type="protein sequence ID" value="MCI67336.1"/>
    <property type="molecule type" value="Genomic_DNA"/>
</dbReference>
<comment type="caution">
    <text evidence="1">The sequence shown here is derived from an EMBL/GenBank/DDBJ whole genome shotgun (WGS) entry which is preliminary data.</text>
</comment>
<accession>A0A392U4N3</accession>
<organism evidence="1 2">
    <name type="scientific">Trifolium medium</name>
    <dbReference type="NCBI Taxonomy" id="97028"/>
    <lineage>
        <taxon>Eukaryota</taxon>
        <taxon>Viridiplantae</taxon>
        <taxon>Streptophyta</taxon>
        <taxon>Embryophyta</taxon>
        <taxon>Tracheophyta</taxon>
        <taxon>Spermatophyta</taxon>
        <taxon>Magnoliopsida</taxon>
        <taxon>eudicotyledons</taxon>
        <taxon>Gunneridae</taxon>
        <taxon>Pentapetalae</taxon>
        <taxon>rosids</taxon>
        <taxon>fabids</taxon>
        <taxon>Fabales</taxon>
        <taxon>Fabaceae</taxon>
        <taxon>Papilionoideae</taxon>
        <taxon>50 kb inversion clade</taxon>
        <taxon>NPAAA clade</taxon>
        <taxon>Hologalegina</taxon>
        <taxon>IRL clade</taxon>
        <taxon>Trifolieae</taxon>
        <taxon>Trifolium</taxon>
    </lineage>
</organism>
<keyword evidence="2" id="KW-1185">Reference proteome</keyword>
<evidence type="ECO:0000313" key="1">
    <source>
        <dbReference type="EMBL" id="MCI67336.1"/>
    </source>
</evidence>
<reference evidence="1 2" key="1">
    <citation type="journal article" date="2018" name="Front. Plant Sci.">
        <title>Red Clover (Trifolium pratense) and Zigzag Clover (T. medium) - A Picture of Genomic Similarities and Differences.</title>
        <authorList>
            <person name="Dluhosova J."/>
            <person name="Istvanek J."/>
            <person name="Nedelnik J."/>
            <person name="Repkova J."/>
        </authorList>
    </citation>
    <scope>NUCLEOTIDE SEQUENCE [LARGE SCALE GENOMIC DNA]</scope>
    <source>
        <strain evidence="2">cv. 10/8</strain>
        <tissue evidence="1">Leaf</tissue>
    </source>
</reference>
<feature type="non-terminal residue" evidence="1">
    <location>
        <position position="29"/>
    </location>
</feature>
<dbReference type="AlphaFoldDB" id="A0A392U4N3"/>
<proteinExistence type="predicted"/>
<evidence type="ECO:0000313" key="2">
    <source>
        <dbReference type="Proteomes" id="UP000265520"/>
    </source>
</evidence>
<name>A0A392U4N3_9FABA</name>
<dbReference type="Proteomes" id="UP000265520">
    <property type="component" value="Unassembled WGS sequence"/>
</dbReference>
<sequence length="29" mass="3075">MFTRPATMGLSKGYGIHSQCGFNRWGGGG</sequence>
<protein>
    <submittedName>
        <fullName evidence="1">Uncharacterized protein</fullName>
    </submittedName>
</protein>